<organism evidence="1 2">
    <name type="scientific">Diphasiastrum complanatum</name>
    <name type="common">Issler's clubmoss</name>
    <name type="synonym">Lycopodium complanatum</name>
    <dbReference type="NCBI Taxonomy" id="34168"/>
    <lineage>
        <taxon>Eukaryota</taxon>
        <taxon>Viridiplantae</taxon>
        <taxon>Streptophyta</taxon>
        <taxon>Embryophyta</taxon>
        <taxon>Tracheophyta</taxon>
        <taxon>Lycopodiopsida</taxon>
        <taxon>Lycopodiales</taxon>
        <taxon>Lycopodiaceae</taxon>
        <taxon>Lycopodioideae</taxon>
        <taxon>Diphasiastrum</taxon>
    </lineage>
</organism>
<keyword evidence="2" id="KW-1185">Reference proteome</keyword>
<sequence length="732" mass="83394">MGCANTKIDNEENVARCRNRKRFMKQAVASRHALAAAHIAYIYSLKNIGAAFRQFADSDVKGCRSPIPSLLKTSSEPLPPPTPLFLRYPSPPATPIHRSVSLPALRLQNGAPSPDKSKLLSPPASLPEEDDDEEHKDYLYGDAQPPPPPTLAAAAAPPPPPAPRSFTWDFTDFFRPAEPSLHLQEMRKSKQMQEAMEEQNGTADYSPAPYPEHGEHNDIYGDDQTENDRYMHSENDRYIQTENDKYMMSEGSSPDNVIVKSEVVNELVCLDRREMALVPSLRTGTELVDVLKVVDDWFLKAHESGKDVGRLLEALRIQYHSNFIKPKGFPDRTSSKIVRTMSLNRWSSHSQRMTLPIKGMVEDSGGMAGSHASTLDRLFAWEKRLYEEVKGAETIRTEYEKQCALLRRKNTRGAGNESIDKTRAAINSLRTRIVIALQAVDTVTTAVHKLRDEELYPQLLEILQGLTFMWNEMYDCHQRQREIVKDMKALEVLESADATSNLRRQATSQLELSLTNWYNSLNKVINTQREYLHNVNSWLRLSLQPVETEPRDRLSSPVRNDPPPIYYLCIEWQQALDRLPDKVALEAIKSFSAVVRVMVDLQSDEVRHRKKVEVLSRELHRRVVALQNYERKHADEVPFRYERNELITAIVPYKTPHSAKQAAIDVLKRKLDEENEKVKKAIQASRAMTINSFQTGLPSIFQAVTGFAQVCCQTYQGLYSQINSNQFSRINR</sequence>
<dbReference type="Proteomes" id="UP001162992">
    <property type="component" value="Chromosome 4"/>
</dbReference>
<reference evidence="2" key="1">
    <citation type="journal article" date="2024" name="Proc. Natl. Acad. Sci. U.S.A.">
        <title>Extraordinary preservation of gene collinearity over three hundred million years revealed in homosporous lycophytes.</title>
        <authorList>
            <person name="Li C."/>
            <person name="Wickell D."/>
            <person name="Kuo L.Y."/>
            <person name="Chen X."/>
            <person name="Nie B."/>
            <person name="Liao X."/>
            <person name="Peng D."/>
            <person name="Ji J."/>
            <person name="Jenkins J."/>
            <person name="Williams M."/>
            <person name="Shu S."/>
            <person name="Plott C."/>
            <person name="Barry K."/>
            <person name="Rajasekar S."/>
            <person name="Grimwood J."/>
            <person name="Han X."/>
            <person name="Sun S."/>
            <person name="Hou Z."/>
            <person name="He W."/>
            <person name="Dai G."/>
            <person name="Sun C."/>
            <person name="Schmutz J."/>
            <person name="Leebens-Mack J.H."/>
            <person name="Li F.W."/>
            <person name="Wang L."/>
        </authorList>
    </citation>
    <scope>NUCLEOTIDE SEQUENCE [LARGE SCALE GENOMIC DNA]</scope>
    <source>
        <strain evidence="2">cv. PW_Plant_1</strain>
    </source>
</reference>
<dbReference type="EMBL" id="CM055095">
    <property type="protein sequence ID" value="KAJ7560009.1"/>
    <property type="molecule type" value="Genomic_DNA"/>
</dbReference>
<evidence type="ECO:0000313" key="1">
    <source>
        <dbReference type="EMBL" id="KAJ7560009.1"/>
    </source>
</evidence>
<proteinExistence type="predicted"/>
<comment type="caution">
    <text evidence="1">The sequence shown here is derived from an EMBL/GenBank/DDBJ whole genome shotgun (WGS) entry which is preliminary data.</text>
</comment>
<evidence type="ECO:0000313" key="2">
    <source>
        <dbReference type="Proteomes" id="UP001162992"/>
    </source>
</evidence>
<gene>
    <name evidence="1" type="ORF">O6H91_04G110700</name>
</gene>
<name>A0ACC2E090_DIPCM</name>
<protein>
    <submittedName>
        <fullName evidence="1">Uncharacterized protein</fullName>
    </submittedName>
</protein>
<accession>A0ACC2E090</accession>